<evidence type="ECO:0000313" key="2">
    <source>
        <dbReference type="EMBL" id="RVD89073.1"/>
    </source>
</evidence>
<feature type="compositionally biased region" description="Polar residues" evidence="1">
    <location>
        <begin position="15"/>
        <end position="25"/>
    </location>
</feature>
<reference evidence="2 3" key="1">
    <citation type="submission" date="2019-01" db="EMBL/GenBank/DDBJ databases">
        <title>Intercellular communication is required for trap formation in the nematode-trapping fungus Duddingtonia flagrans.</title>
        <authorList>
            <person name="Youssar L."/>
            <person name="Wernet V."/>
            <person name="Hensel N."/>
            <person name="Hildebrandt H.-G."/>
            <person name="Fischer R."/>
        </authorList>
    </citation>
    <scope>NUCLEOTIDE SEQUENCE [LARGE SCALE GENOMIC DNA]</scope>
    <source>
        <strain evidence="2 3">CBS H-5679</strain>
    </source>
</reference>
<protein>
    <submittedName>
        <fullName evidence="2">Uncharacterized protein</fullName>
    </submittedName>
</protein>
<dbReference type="AlphaFoldDB" id="A0A437ACS8"/>
<dbReference type="GeneID" id="93582406"/>
<dbReference type="EMBL" id="SAEB01000001">
    <property type="protein sequence ID" value="RVD89073.1"/>
    <property type="molecule type" value="Genomic_DNA"/>
</dbReference>
<evidence type="ECO:0000313" key="3">
    <source>
        <dbReference type="Proteomes" id="UP000283090"/>
    </source>
</evidence>
<name>A0A437ACS8_ARTFL</name>
<evidence type="ECO:0000256" key="1">
    <source>
        <dbReference type="SAM" id="MobiDB-lite"/>
    </source>
</evidence>
<feature type="region of interest" description="Disordered" evidence="1">
    <location>
        <begin position="1"/>
        <end position="34"/>
    </location>
</feature>
<sequence>MVVPTTPTRHDATSPLPTQSPLSDLSPSTPNYPSTTPLKTSLHNLHLSTLPPAPPLPPSHAIKTVFFTPSLLKYILSYIYDAPSDYQKGSYLIPFEQNHETYSLGHLYDLQWVCRYWQDAIYSLHILPFTNPFVAEGGDTHRLHIPFLTWLGSKMKEKAENPTVPRTDFSNLSEMVNEALTPVDGFSPTDFISDPPVSKIYLGMQADFHPRFTEIYQKNPDPKKRKAICCPIGPLLNTLEFSCKLRDRQKADRIMEDAFIITNPTGVTITDVTSHILGILSGYYRIKHSYMLWMVEIGFPAGQKEILKREPNLLKRMQQTLFETCNRSARIFLVDSRLEVKNEYRIDYKPLEEFDPFYDPTRKKKKEDEPEVGRLWMGRGEVEMDGEEEGSEYEEEVEQYVRKGGKRGAKKGKRPVKTEGDYIDDSEEGSYGKWR</sequence>
<feature type="compositionally biased region" description="Basic residues" evidence="1">
    <location>
        <begin position="403"/>
        <end position="415"/>
    </location>
</feature>
<gene>
    <name evidence="2" type="ORF">DFL_000095</name>
</gene>
<dbReference type="RefSeq" id="XP_067494617.1">
    <property type="nucleotide sequence ID" value="XM_067639396.1"/>
</dbReference>
<dbReference type="VEuPathDB" id="FungiDB:DFL_000095"/>
<feature type="region of interest" description="Disordered" evidence="1">
    <location>
        <begin position="401"/>
        <end position="435"/>
    </location>
</feature>
<dbReference type="OrthoDB" id="5342577at2759"/>
<organism evidence="2 3">
    <name type="scientific">Arthrobotrys flagrans</name>
    <name type="common">Nematode-trapping fungus</name>
    <name type="synonym">Trichothecium flagrans</name>
    <dbReference type="NCBI Taxonomy" id="97331"/>
    <lineage>
        <taxon>Eukaryota</taxon>
        <taxon>Fungi</taxon>
        <taxon>Dikarya</taxon>
        <taxon>Ascomycota</taxon>
        <taxon>Pezizomycotina</taxon>
        <taxon>Orbiliomycetes</taxon>
        <taxon>Orbiliales</taxon>
        <taxon>Orbiliaceae</taxon>
        <taxon>Arthrobotrys</taxon>
    </lineage>
</organism>
<comment type="caution">
    <text evidence="2">The sequence shown here is derived from an EMBL/GenBank/DDBJ whole genome shotgun (WGS) entry which is preliminary data.</text>
</comment>
<dbReference type="Proteomes" id="UP000283090">
    <property type="component" value="Unassembled WGS sequence"/>
</dbReference>
<accession>A0A437ACS8</accession>
<keyword evidence="3" id="KW-1185">Reference proteome</keyword>
<proteinExistence type="predicted"/>